<evidence type="ECO:0000256" key="2">
    <source>
        <dbReference type="SAM" id="Phobius"/>
    </source>
</evidence>
<protein>
    <submittedName>
        <fullName evidence="3">Uncharacterized protein</fullName>
    </submittedName>
</protein>
<dbReference type="Gene3D" id="3.40.50.880">
    <property type="match status" value="1"/>
</dbReference>
<comment type="caution">
    <text evidence="3">The sequence shown here is derived from an EMBL/GenBank/DDBJ whole genome shotgun (WGS) entry which is preliminary data.</text>
</comment>
<dbReference type="EMBL" id="SJPR01000003">
    <property type="protein sequence ID" value="TWT96993.1"/>
    <property type="molecule type" value="Genomic_DNA"/>
</dbReference>
<dbReference type="Proteomes" id="UP000317421">
    <property type="component" value="Unassembled WGS sequence"/>
</dbReference>
<evidence type="ECO:0000313" key="4">
    <source>
        <dbReference type="Proteomes" id="UP000317421"/>
    </source>
</evidence>
<reference evidence="3 4" key="1">
    <citation type="submission" date="2019-02" db="EMBL/GenBank/DDBJ databases">
        <title>Deep-cultivation of Planctomycetes and their phenomic and genomic characterization uncovers novel biology.</title>
        <authorList>
            <person name="Wiegand S."/>
            <person name="Jogler M."/>
            <person name="Boedeker C."/>
            <person name="Pinto D."/>
            <person name="Vollmers J."/>
            <person name="Rivas-Marin E."/>
            <person name="Kohn T."/>
            <person name="Peeters S.H."/>
            <person name="Heuer A."/>
            <person name="Rast P."/>
            <person name="Oberbeckmann S."/>
            <person name="Bunk B."/>
            <person name="Jeske O."/>
            <person name="Meyerdierks A."/>
            <person name="Storesund J.E."/>
            <person name="Kallscheuer N."/>
            <person name="Luecker S."/>
            <person name="Lage O.M."/>
            <person name="Pohl T."/>
            <person name="Merkel B.J."/>
            <person name="Hornburger P."/>
            <person name="Mueller R.-W."/>
            <person name="Bruemmer F."/>
            <person name="Labrenz M."/>
            <person name="Spormann A.M."/>
            <person name="Op Den Camp H."/>
            <person name="Overmann J."/>
            <person name="Amann R."/>
            <person name="Jetten M.S.M."/>
            <person name="Mascher T."/>
            <person name="Medema M.H."/>
            <person name="Devos D.P."/>
            <person name="Kaster A.-K."/>
            <person name="Ovreas L."/>
            <person name="Rohde M."/>
            <person name="Galperin M.Y."/>
            <person name="Jogler C."/>
        </authorList>
    </citation>
    <scope>NUCLEOTIDE SEQUENCE [LARGE SCALE GENOMIC DNA]</scope>
    <source>
        <strain evidence="3 4">Pla108</strain>
    </source>
</reference>
<evidence type="ECO:0000313" key="3">
    <source>
        <dbReference type="EMBL" id="TWT96993.1"/>
    </source>
</evidence>
<dbReference type="RefSeq" id="WP_146445490.1">
    <property type="nucleotide sequence ID" value="NZ_SJPR01000003.1"/>
</dbReference>
<feature type="coiled-coil region" evidence="1">
    <location>
        <begin position="41"/>
        <end position="69"/>
    </location>
</feature>
<name>A0A5C6AFK4_9BACT</name>
<dbReference type="AlphaFoldDB" id="A0A5C6AFK4"/>
<feature type="transmembrane region" description="Helical" evidence="2">
    <location>
        <begin position="578"/>
        <end position="595"/>
    </location>
</feature>
<keyword evidence="2" id="KW-1133">Transmembrane helix</keyword>
<feature type="transmembrane region" description="Helical" evidence="2">
    <location>
        <begin position="550"/>
        <end position="571"/>
    </location>
</feature>
<accession>A0A5C6AFK4</accession>
<dbReference type="InterPro" id="IPR029062">
    <property type="entry name" value="Class_I_gatase-like"/>
</dbReference>
<organism evidence="3 4">
    <name type="scientific">Botrimarina colliarenosi</name>
    <dbReference type="NCBI Taxonomy" id="2528001"/>
    <lineage>
        <taxon>Bacteria</taxon>
        <taxon>Pseudomonadati</taxon>
        <taxon>Planctomycetota</taxon>
        <taxon>Planctomycetia</taxon>
        <taxon>Pirellulales</taxon>
        <taxon>Lacipirellulaceae</taxon>
        <taxon>Botrimarina</taxon>
    </lineage>
</organism>
<gene>
    <name evidence="3" type="ORF">Pla108_27700</name>
</gene>
<evidence type="ECO:0000256" key="1">
    <source>
        <dbReference type="SAM" id="Coils"/>
    </source>
</evidence>
<keyword evidence="4" id="KW-1185">Reference proteome</keyword>
<sequence>MARYADRPAWWRRIGGMGIVLLAAFVVVQAPGCSCRTETPAERTARLAKEEAERIAKEEQRLEEQRRRQPVVLEPARTLPASDGVASLFAKPGHWNAVLQPAKANANDFDGVITYEVVGKGNASFAPPGTPLRLVSRRPLVVARESQKTVDALFYCPPTDNRTPYLRSIVRERRSGDEQQDLTPPLRPLADHQYHFVVFAKEPGRYAFLDSLAAVTAKLPNRINTSAIDGPTGRVDAAKNYRVVAVPADVSPGEAALPDNPLAWTSIAYVVWDEVDPETLRPAQRDALVDWLNWGGQLIVNGPDSLDLLRGSFLEPLLPATSDGAREIEPDELERMESRWSVGTRGRPLLKTGVWTGVQLNPADGSRSLPGLTDLVIERRIGRGRVLVTAMQLADRRLINWSAGVDNLFNAAILRRPPRRFVPRETFTDSNRQEAAALWADGDPLRVDPLFNTAWRGFVRDTHRDPDNLALRFQDEDANNGLPPMATGFPGQPNFPSLPSASAGTGEFLSLQPAPVSGGAGAINDFGAVASAVRKTLRESAGVSVPDSRFVIGCLAAYLFVLVPANWGFFVAIRRVELAWAAAPLIALGAAWVVVQQAQLDIGFVRSRTEIAVLELQPDTPRGLLTRFTALYTSLSTTYEMEFDNPAVATPFPRSAPNEQTTLGAPATVAYERQEKTRLRDLAVSSATTEFVRSEEMIDIGAASVAGSSVPGAIRLAKGPNGGPRLENRTAWRLEDVMVVGRPDGLRGEARLEGCWLGDLEPGAVANVAFLPVDRETPDSLPFPRERADAAKVRGGDEATRLDLDTVMSLALDAVRYEPGERRVIARVSQVLPGLAIEPSSSQQKGATLVVGALGYGPLPIPLADANGPQDIN</sequence>
<keyword evidence="2" id="KW-0472">Membrane</keyword>
<proteinExistence type="predicted"/>
<keyword evidence="2" id="KW-0812">Transmembrane</keyword>
<keyword evidence="1" id="KW-0175">Coiled coil</keyword>
<dbReference type="OrthoDB" id="222878at2"/>